<evidence type="ECO:0000256" key="1">
    <source>
        <dbReference type="ARBA" id="ARBA00001936"/>
    </source>
</evidence>
<dbReference type="PANTHER" id="PTHR23033:SF14">
    <property type="entry name" value="GLYCOPROTEIN-N-ACETYLGALACTOSAMINE 3-BETA-GALACTOSYLTRANSFERASE 1-RELATED"/>
    <property type="match status" value="1"/>
</dbReference>
<comment type="pathway">
    <text evidence="3">Protein modification; protein glycosylation.</text>
</comment>
<organism evidence="25 26">
    <name type="scientific">Daphnia sinensis</name>
    <dbReference type="NCBI Taxonomy" id="1820382"/>
    <lineage>
        <taxon>Eukaryota</taxon>
        <taxon>Metazoa</taxon>
        <taxon>Ecdysozoa</taxon>
        <taxon>Arthropoda</taxon>
        <taxon>Crustacea</taxon>
        <taxon>Branchiopoda</taxon>
        <taxon>Diplostraca</taxon>
        <taxon>Cladocera</taxon>
        <taxon>Anomopoda</taxon>
        <taxon>Daphniidae</taxon>
        <taxon>Daphnia</taxon>
        <taxon>Daphnia similis group</taxon>
    </lineage>
</organism>
<evidence type="ECO:0000256" key="16">
    <source>
        <dbReference type="ARBA" id="ARBA00023180"/>
    </source>
</evidence>
<evidence type="ECO:0000256" key="3">
    <source>
        <dbReference type="ARBA" id="ARBA00004922"/>
    </source>
</evidence>
<evidence type="ECO:0000256" key="18">
    <source>
        <dbReference type="ARBA" id="ARBA00040898"/>
    </source>
</evidence>
<evidence type="ECO:0000256" key="20">
    <source>
        <dbReference type="ARBA" id="ARBA00042009"/>
    </source>
</evidence>
<accession>A0AAD5L252</accession>
<dbReference type="FunFam" id="3.90.550.50:FF:000017">
    <property type="entry name" value="Glycoprotein-N-acetylgalactosamine 3-beta-galactosyltransferase 1"/>
    <property type="match status" value="1"/>
</dbReference>
<feature type="transmembrane region" description="Helical" evidence="23">
    <location>
        <begin position="44"/>
        <end position="63"/>
    </location>
</feature>
<comment type="subcellular location">
    <subcellularLocation>
        <location evidence="2">Membrane</location>
        <topology evidence="2">Single-pass type II membrane protein</topology>
    </subcellularLocation>
</comment>
<dbReference type="InterPro" id="IPR003378">
    <property type="entry name" value="Fringe-like_glycosylTrfase"/>
</dbReference>
<keyword evidence="8" id="KW-0808">Transferase</keyword>
<dbReference type="PANTHER" id="PTHR23033">
    <property type="entry name" value="BETA1,3-GALACTOSYLTRANSFERASE"/>
    <property type="match status" value="1"/>
</dbReference>
<evidence type="ECO:0000256" key="22">
    <source>
        <dbReference type="ARBA" id="ARBA00059245"/>
    </source>
</evidence>
<evidence type="ECO:0000256" key="17">
    <source>
        <dbReference type="ARBA" id="ARBA00023211"/>
    </source>
</evidence>
<evidence type="ECO:0000256" key="10">
    <source>
        <dbReference type="ARBA" id="ARBA00022723"/>
    </source>
</evidence>
<dbReference type="EC" id="2.4.1.122" evidence="6"/>
<evidence type="ECO:0000256" key="7">
    <source>
        <dbReference type="ARBA" id="ARBA00022676"/>
    </source>
</evidence>
<keyword evidence="12" id="KW-0735">Signal-anchor</keyword>
<evidence type="ECO:0000256" key="13">
    <source>
        <dbReference type="ARBA" id="ARBA00022989"/>
    </source>
</evidence>
<evidence type="ECO:0000256" key="6">
    <source>
        <dbReference type="ARBA" id="ARBA00012557"/>
    </source>
</evidence>
<dbReference type="GO" id="GO:0030145">
    <property type="term" value="F:manganese ion binding"/>
    <property type="evidence" value="ECO:0007669"/>
    <property type="project" value="UniProtKB-ARBA"/>
</dbReference>
<dbReference type="GO" id="GO:0016020">
    <property type="term" value="C:membrane"/>
    <property type="evidence" value="ECO:0007669"/>
    <property type="project" value="UniProtKB-SubCell"/>
</dbReference>
<evidence type="ECO:0000256" key="15">
    <source>
        <dbReference type="ARBA" id="ARBA00023157"/>
    </source>
</evidence>
<comment type="caution">
    <text evidence="25">The sequence shown here is derived from an EMBL/GenBank/DDBJ whole genome shotgun (WGS) entry which is preliminary data.</text>
</comment>
<sequence>MTIFVFLMLPHIKILSLLRARSTRNNLFDHLRQSLTMVRVPRRRSLLSLFVGVVFGCCIISLINQSHQLFYQNNVISTDNQKILANESETIWHQDPILVVPEEKGGDLYNKVRVLCWILTTPANHDTRAKAVKETWGKRCNVLLFMSSANDSTLPSVELAVREGRNGLWGKTREAFRYAWDRYQDEVDWFLKADDDTYVIVENLRYFLSAFNTSKPLWFGHKFKAIVKSGYFSGGAGYVLSREATRRFVKEGYFNALLCRHDHEGAEDAEMGKCMEKLNVSTMDSRDSKGRGRFHPFVPNSVYFPGNITESYWYWKNIYYPPTKERDCCSDSTISFHYVDTKMMYLLDMFLYQIRPFGMMEQRPATPEPPPDLELTASPWFAPNETTIAPTTSTSTTTTTPTTPNVTEARLSQQTHQQLLDYLLSQLRPYGIVDPKETTTTTTTPGPMIITGIVDAEQLGYLRQYVLEQLQPFEIVDPNGVAIPSSTTPASIPVEHTMDQLPNMDAKTLLMQMLRSLEKIQKDANTIPVS</sequence>
<dbReference type="Pfam" id="PF02434">
    <property type="entry name" value="Fringe"/>
    <property type="match status" value="1"/>
</dbReference>
<dbReference type="Proteomes" id="UP000820818">
    <property type="component" value="Linkage Group LG2"/>
</dbReference>
<protein>
    <recommendedName>
        <fullName evidence="18">Glycoprotein-N-acetylgalactosamine 3-beta-galactosyltransferase 1</fullName>
        <ecNumber evidence="6">2.4.1.122</ecNumber>
    </recommendedName>
    <alternativeName>
        <fullName evidence="20">Core 1 O-glycan T-synthase</fullName>
    </alternativeName>
    <alternativeName>
        <fullName evidence="21">Core 1 UDP-galactose:N-acetylgalactosamine-alpha-R beta 1,3-galactosyltransferase 1</fullName>
    </alternativeName>
    <alternativeName>
        <fullName evidence="19">Core 1 beta1,3-galactosyltransferase 1</fullName>
    </alternativeName>
</protein>
<comment type="subunit">
    <text evidence="5">Homodimer; disulfide-linked.</text>
</comment>
<comment type="similarity">
    <text evidence="4">Belongs to the glycosyltransferase 31 family. Beta3-Gal-T subfamily.</text>
</comment>
<name>A0AAD5L252_9CRUS</name>
<evidence type="ECO:0000313" key="25">
    <source>
        <dbReference type="EMBL" id="KAI9563632.1"/>
    </source>
</evidence>
<keyword evidence="7" id="KW-0328">Glycosyltransferase</keyword>
<evidence type="ECO:0000256" key="8">
    <source>
        <dbReference type="ARBA" id="ARBA00022679"/>
    </source>
</evidence>
<dbReference type="Gene3D" id="3.90.550.50">
    <property type="match status" value="1"/>
</dbReference>
<keyword evidence="9 23" id="KW-0812">Transmembrane</keyword>
<evidence type="ECO:0000313" key="26">
    <source>
        <dbReference type="Proteomes" id="UP000820818"/>
    </source>
</evidence>
<reference evidence="25 26" key="1">
    <citation type="submission" date="2022-05" db="EMBL/GenBank/DDBJ databases">
        <title>A multi-omics perspective on studying reproductive biology in Daphnia sinensis.</title>
        <authorList>
            <person name="Jia J."/>
        </authorList>
    </citation>
    <scope>NUCLEOTIDE SEQUENCE [LARGE SCALE GENOMIC DNA]</scope>
    <source>
        <strain evidence="25 26">WSL</strain>
    </source>
</reference>
<feature type="domain" description="Fringe-like glycosyltransferase" evidence="24">
    <location>
        <begin position="117"/>
        <end position="285"/>
    </location>
</feature>
<evidence type="ECO:0000256" key="21">
    <source>
        <dbReference type="ARBA" id="ARBA00043065"/>
    </source>
</evidence>
<keyword evidence="26" id="KW-1185">Reference proteome</keyword>
<keyword evidence="17" id="KW-0464">Manganese</keyword>
<evidence type="ECO:0000256" key="14">
    <source>
        <dbReference type="ARBA" id="ARBA00023136"/>
    </source>
</evidence>
<evidence type="ECO:0000256" key="5">
    <source>
        <dbReference type="ARBA" id="ARBA00011748"/>
    </source>
</evidence>
<keyword evidence="15" id="KW-1015">Disulfide bond</keyword>
<comment type="function">
    <text evidence="22">Glycosyltransferase that generates the core 1 O-glycan Gal-beta1-3GalNAc-alpha1-Ser/Thr (T antigen), which is a precursor for many extended O-glycans in glycoproteins.</text>
</comment>
<keyword evidence="13 23" id="KW-1133">Transmembrane helix</keyword>
<dbReference type="GO" id="GO:0000166">
    <property type="term" value="F:nucleotide binding"/>
    <property type="evidence" value="ECO:0007669"/>
    <property type="project" value="UniProtKB-KW"/>
</dbReference>
<dbReference type="EMBL" id="WJBH02000002">
    <property type="protein sequence ID" value="KAI9563632.1"/>
    <property type="molecule type" value="Genomic_DNA"/>
</dbReference>
<evidence type="ECO:0000256" key="9">
    <source>
        <dbReference type="ARBA" id="ARBA00022692"/>
    </source>
</evidence>
<keyword evidence="14 23" id="KW-0472">Membrane</keyword>
<evidence type="ECO:0000256" key="11">
    <source>
        <dbReference type="ARBA" id="ARBA00022741"/>
    </source>
</evidence>
<gene>
    <name evidence="25" type="ORF">GHT06_011096</name>
</gene>
<evidence type="ECO:0000259" key="24">
    <source>
        <dbReference type="Pfam" id="PF02434"/>
    </source>
</evidence>
<evidence type="ECO:0000256" key="19">
    <source>
        <dbReference type="ARBA" id="ARBA00041226"/>
    </source>
</evidence>
<keyword evidence="10" id="KW-0479">Metal-binding</keyword>
<dbReference type="InterPro" id="IPR026050">
    <property type="entry name" value="C1GALT1/C1GALT1_chp1"/>
</dbReference>
<keyword evidence="16" id="KW-0325">Glycoprotein</keyword>
<evidence type="ECO:0000256" key="23">
    <source>
        <dbReference type="SAM" id="Phobius"/>
    </source>
</evidence>
<evidence type="ECO:0000256" key="2">
    <source>
        <dbReference type="ARBA" id="ARBA00004606"/>
    </source>
</evidence>
<proteinExistence type="inferred from homology"/>
<keyword evidence="11" id="KW-0547">Nucleotide-binding</keyword>
<dbReference type="AlphaFoldDB" id="A0AAD5L252"/>
<evidence type="ECO:0000256" key="12">
    <source>
        <dbReference type="ARBA" id="ARBA00022968"/>
    </source>
</evidence>
<comment type="cofactor">
    <cofactor evidence="1">
        <name>Mn(2+)</name>
        <dbReference type="ChEBI" id="CHEBI:29035"/>
    </cofactor>
</comment>
<evidence type="ECO:0000256" key="4">
    <source>
        <dbReference type="ARBA" id="ARBA00006462"/>
    </source>
</evidence>
<dbReference type="GO" id="GO:0016263">
    <property type="term" value="F:glycoprotein-N-acetylgalactosamine 3-beta-galactosyltransferase activity"/>
    <property type="evidence" value="ECO:0007669"/>
    <property type="project" value="UniProtKB-EC"/>
</dbReference>